<feature type="region of interest" description="Disordered" evidence="1">
    <location>
        <begin position="1"/>
        <end position="26"/>
    </location>
</feature>
<evidence type="ECO:0000313" key="2">
    <source>
        <dbReference type="EMBL" id="AWK85061.1"/>
    </source>
</evidence>
<gene>
    <name evidence="2" type="ORF">DEW08_01655</name>
</gene>
<dbReference type="RefSeq" id="WP_109323924.1">
    <property type="nucleotide sequence ID" value="NZ_CP029352.1"/>
</dbReference>
<accession>A0A2S2CKN9</accession>
<dbReference type="KEGG" id="azz:DEW08_01655"/>
<evidence type="ECO:0000256" key="1">
    <source>
        <dbReference type="SAM" id="MobiDB-lite"/>
    </source>
</evidence>
<organism evidence="2 3">
    <name type="scientific">Azospirillum thermophilum</name>
    <dbReference type="NCBI Taxonomy" id="2202148"/>
    <lineage>
        <taxon>Bacteria</taxon>
        <taxon>Pseudomonadati</taxon>
        <taxon>Pseudomonadota</taxon>
        <taxon>Alphaproteobacteria</taxon>
        <taxon>Rhodospirillales</taxon>
        <taxon>Azospirillaceae</taxon>
        <taxon>Azospirillum</taxon>
    </lineage>
</organism>
<sequence>MEAPAAGLRRPNTSGPRPVARLPTRPGETRYFRTRLVKGGPWVPASVSLIDGDRDPVTWELMSDQQLTAEVDGRPVPCDGWEPRGWPWHPIDEAEYRHLRDTADWARRYAAVSPEAASHPLANPRQPIDRAVAPIF</sequence>
<dbReference type="EMBL" id="CP029352">
    <property type="protein sequence ID" value="AWK85061.1"/>
    <property type="molecule type" value="Genomic_DNA"/>
</dbReference>
<evidence type="ECO:0000313" key="3">
    <source>
        <dbReference type="Proteomes" id="UP000245629"/>
    </source>
</evidence>
<reference evidence="3" key="1">
    <citation type="submission" date="2018-05" db="EMBL/GenBank/DDBJ databases">
        <title>Azospirillum thermophila sp. nov., a novel isolated from hot spring.</title>
        <authorList>
            <person name="Zhao Z."/>
        </authorList>
    </citation>
    <scope>NUCLEOTIDE SEQUENCE [LARGE SCALE GENOMIC DNA]</scope>
    <source>
        <strain evidence="3">CFH 70021</strain>
    </source>
</reference>
<protein>
    <submittedName>
        <fullName evidence="2">Uncharacterized protein</fullName>
    </submittedName>
</protein>
<dbReference type="AlphaFoldDB" id="A0A2S2CKN9"/>
<keyword evidence="3" id="KW-1185">Reference proteome</keyword>
<dbReference type="Proteomes" id="UP000245629">
    <property type="component" value="Chromosome 1"/>
</dbReference>
<name>A0A2S2CKN9_9PROT</name>
<proteinExistence type="predicted"/>
<dbReference type="OrthoDB" id="256753at2"/>